<keyword evidence="6" id="KW-0050">Antiport</keyword>
<feature type="transmembrane region" description="Helical" evidence="13">
    <location>
        <begin position="12"/>
        <end position="32"/>
    </location>
</feature>
<comment type="similarity">
    <text evidence="3">Belongs to the multi antimicrobial extrusion (MATE) (TC 2.A.66.1) family.</text>
</comment>
<comment type="function">
    <text evidence="1">Multidrug efflux pump.</text>
</comment>
<feature type="transmembrane region" description="Helical" evidence="13">
    <location>
        <begin position="387"/>
        <end position="406"/>
    </location>
</feature>
<keyword evidence="9 13" id="KW-1133">Transmembrane helix</keyword>
<keyword evidence="10" id="KW-0406">Ion transport</keyword>
<feature type="transmembrane region" description="Helical" evidence="13">
    <location>
        <begin position="355"/>
        <end position="375"/>
    </location>
</feature>
<evidence type="ECO:0000256" key="10">
    <source>
        <dbReference type="ARBA" id="ARBA00023065"/>
    </source>
</evidence>
<dbReference type="Proteomes" id="UP000003755">
    <property type="component" value="Unassembled WGS sequence"/>
</dbReference>
<accession>C9L6M9</accession>
<evidence type="ECO:0000256" key="2">
    <source>
        <dbReference type="ARBA" id="ARBA00004651"/>
    </source>
</evidence>
<evidence type="ECO:0000256" key="9">
    <source>
        <dbReference type="ARBA" id="ARBA00022989"/>
    </source>
</evidence>
<evidence type="ECO:0000256" key="3">
    <source>
        <dbReference type="ARBA" id="ARBA00010199"/>
    </source>
</evidence>
<dbReference type="PIRSF" id="PIRSF006603">
    <property type="entry name" value="DinF"/>
    <property type="match status" value="1"/>
</dbReference>
<dbReference type="EMBL" id="ABYU02000012">
    <property type="protein sequence ID" value="EEX22073.1"/>
    <property type="molecule type" value="Genomic_DNA"/>
</dbReference>
<name>C9L6M9_BLAHA</name>
<organism evidence="14 15">
    <name type="scientific">Blautia hansenii DSM 20583</name>
    <dbReference type="NCBI Taxonomy" id="537007"/>
    <lineage>
        <taxon>Bacteria</taxon>
        <taxon>Bacillati</taxon>
        <taxon>Bacillota</taxon>
        <taxon>Clostridia</taxon>
        <taxon>Lachnospirales</taxon>
        <taxon>Lachnospiraceae</taxon>
        <taxon>Blautia</taxon>
    </lineage>
</organism>
<dbReference type="InterPro" id="IPR048279">
    <property type="entry name" value="MdtK-like"/>
</dbReference>
<evidence type="ECO:0000256" key="1">
    <source>
        <dbReference type="ARBA" id="ARBA00003408"/>
    </source>
</evidence>
<evidence type="ECO:0000256" key="5">
    <source>
        <dbReference type="ARBA" id="ARBA00022448"/>
    </source>
</evidence>
<dbReference type="PANTHER" id="PTHR43298">
    <property type="entry name" value="MULTIDRUG RESISTANCE PROTEIN NORM-RELATED"/>
    <property type="match status" value="1"/>
</dbReference>
<keyword evidence="7" id="KW-1003">Cell membrane</keyword>
<dbReference type="HOGENOM" id="CLU_012893_5_0_9"/>
<feature type="transmembrane region" description="Helical" evidence="13">
    <location>
        <begin position="412"/>
        <end position="432"/>
    </location>
</feature>
<keyword evidence="8 13" id="KW-0812">Transmembrane</keyword>
<sequence>MKMKNLTEGNPVKLMLSFALPVCIGNIFQLFYSLADTRIVGSVLGGNSLAAVGATTAISTLLIGFLQGLTNGFAIIAARSFGAKRWEELRKAAAGTLLLGGATTAAIMLPVLLGLKGILRLLNVPDELLQEAYGYIFIVLAGMMITMLYNACAGILRAIGDTTAPLLFLICAAFLNVGLDILFMAVLPLGVQGAALGTVLAQLVSVIFCFLYIWKKYPVFHLKKEDFRLEISLVKQMYTSGMSMGMMMSLVFFGTLALQCAINTFGTEIIVAHTAARKVSELYFLPISVMGMTMATFCGQNFGAGKYDRMKMGIKNALFITWGWSVLVILMSYTVAPFFVSMVTGSHEKIVIDTAVLYLKINAPFYFLAAGISIFRNALQAVGDHKTPVISSFIELLGKVLIAALLSPVLEYMGIIIAEPVIWILMIIPLVVKLVKNPVFRKGYLE</sequence>
<evidence type="ECO:0000256" key="12">
    <source>
        <dbReference type="ARBA" id="ARBA00031636"/>
    </source>
</evidence>
<gene>
    <name evidence="14" type="ORF">BLAHAN_05040</name>
</gene>
<evidence type="ECO:0000313" key="15">
    <source>
        <dbReference type="Proteomes" id="UP000003755"/>
    </source>
</evidence>
<feature type="transmembrane region" description="Helical" evidence="13">
    <location>
        <begin position="166"/>
        <end position="187"/>
    </location>
</feature>
<dbReference type="eggNOG" id="COG0534">
    <property type="taxonomic scope" value="Bacteria"/>
</dbReference>
<keyword evidence="5" id="KW-0813">Transport</keyword>
<evidence type="ECO:0000256" key="7">
    <source>
        <dbReference type="ARBA" id="ARBA00022475"/>
    </source>
</evidence>
<dbReference type="PANTHER" id="PTHR43298:SF2">
    <property type="entry name" value="FMN_FAD EXPORTER YEEO-RELATED"/>
    <property type="match status" value="1"/>
</dbReference>
<protein>
    <recommendedName>
        <fullName evidence="4">Probable multidrug resistance protein NorM</fullName>
    </recommendedName>
    <alternativeName>
        <fullName evidence="12">Multidrug-efflux transporter</fullName>
    </alternativeName>
</protein>
<evidence type="ECO:0000256" key="13">
    <source>
        <dbReference type="SAM" id="Phobius"/>
    </source>
</evidence>
<comment type="caution">
    <text evidence="14">The sequence shown here is derived from an EMBL/GenBank/DDBJ whole genome shotgun (WGS) entry which is preliminary data.</text>
</comment>
<feature type="transmembrane region" description="Helical" evidence="13">
    <location>
        <begin position="52"/>
        <end position="76"/>
    </location>
</feature>
<proteinExistence type="inferred from homology"/>
<keyword evidence="11 13" id="KW-0472">Membrane</keyword>
<feature type="transmembrane region" description="Helical" evidence="13">
    <location>
        <begin position="283"/>
        <end position="304"/>
    </location>
</feature>
<dbReference type="GO" id="GO:0042910">
    <property type="term" value="F:xenobiotic transmembrane transporter activity"/>
    <property type="evidence" value="ECO:0007669"/>
    <property type="project" value="InterPro"/>
</dbReference>
<reference evidence="14" key="1">
    <citation type="submission" date="2009-09" db="EMBL/GenBank/DDBJ databases">
        <authorList>
            <person name="Weinstock G."/>
            <person name="Sodergren E."/>
            <person name="Clifton S."/>
            <person name="Fulton L."/>
            <person name="Fulton B."/>
            <person name="Courtney L."/>
            <person name="Fronick C."/>
            <person name="Harrison M."/>
            <person name="Strong C."/>
            <person name="Farmer C."/>
            <person name="Delahaunty K."/>
            <person name="Markovic C."/>
            <person name="Hall O."/>
            <person name="Minx P."/>
            <person name="Tomlinson C."/>
            <person name="Mitreva M."/>
            <person name="Nelson J."/>
            <person name="Hou S."/>
            <person name="Wollam A."/>
            <person name="Pepin K.H."/>
            <person name="Johnson M."/>
            <person name="Bhonagiri V."/>
            <person name="Nash W.E."/>
            <person name="Warren W."/>
            <person name="Chinwalla A."/>
            <person name="Mardis E.R."/>
            <person name="Wilson R.K."/>
        </authorList>
    </citation>
    <scope>NUCLEOTIDE SEQUENCE [LARGE SCALE GENOMIC DNA]</scope>
    <source>
        <strain evidence="14">DSM 20583</strain>
    </source>
</reference>
<evidence type="ECO:0000313" key="14">
    <source>
        <dbReference type="EMBL" id="EEX22073.1"/>
    </source>
</evidence>
<evidence type="ECO:0000256" key="6">
    <source>
        <dbReference type="ARBA" id="ARBA00022449"/>
    </source>
</evidence>
<dbReference type="NCBIfam" id="TIGR00797">
    <property type="entry name" value="matE"/>
    <property type="match status" value="1"/>
</dbReference>
<evidence type="ECO:0000256" key="8">
    <source>
        <dbReference type="ARBA" id="ARBA00022692"/>
    </source>
</evidence>
<keyword evidence="15" id="KW-1185">Reference proteome</keyword>
<feature type="transmembrane region" description="Helical" evidence="13">
    <location>
        <begin position="316"/>
        <end position="335"/>
    </location>
</feature>
<dbReference type="InterPro" id="IPR002528">
    <property type="entry name" value="MATE_fam"/>
</dbReference>
<dbReference type="CDD" id="cd13138">
    <property type="entry name" value="MATE_yoeA_like"/>
    <property type="match status" value="1"/>
</dbReference>
<dbReference type="GO" id="GO:0006811">
    <property type="term" value="P:monoatomic ion transport"/>
    <property type="evidence" value="ECO:0007669"/>
    <property type="project" value="UniProtKB-KW"/>
</dbReference>
<dbReference type="Pfam" id="PF01554">
    <property type="entry name" value="MatE"/>
    <property type="match status" value="2"/>
</dbReference>
<comment type="subcellular location">
    <subcellularLocation>
        <location evidence="2">Cell membrane</location>
        <topology evidence="2">Multi-pass membrane protein</topology>
    </subcellularLocation>
</comment>
<feature type="transmembrane region" description="Helical" evidence="13">
    <location>
        <begin position="97"/>
        <end position="115"/>
    </location>
</feature>
<dbReference type="AlphaFoldDB" id="C9L6M9"/>
<feature type="transmembrane region" description="Helical" evidence="13">
    <location>
        <begin position="135"/>
        <end position="159"/>
    </location>
</feature>
<evidence type="ECO:0000256" key="4">
    <source>
        <dbReference type="ARBA" id="ARBA00020268"/>
    </source>
</evidence>
<dbReference type="InterPro" id="IPR050222">
    <property type="entry name" value="MATE_MdtK"/>
</dbReference>
<dbReference type="GO" id="GO:0005886">
    <property type="term" value="C:plasma membrane"/>
    <property type="evidence" value="ECO:0007669"/>
    <property type="project" value="UniProtKB-SubCell"/>
</dbReference>
<evidence type="ECO:0000256" key="11">
    <source>
        <dbReference type="ARBA" id="ARBA00023136"/>
    </source>
</evidence>
<dbReference type="GO" id="GO:0015297">
    <property type="term" value="F:antiporter activity"/>
    <property type="evidence" value="ECO:0007669"/>
    <property type="project" value="UniProtKB-KW"/>
</dbReference>
<feature type="transmembrane region" description="Helical" evidence="13">
    <location>
        <begin position="250"/>
        <end position="271"/>
    </location>
</feature>
<dbReference type="STRING" id="537007.BLAHAN_05040"/>
<feature type="transmembrane region" description="Helical" evidence="13">
    <location>
        <begin position="193"/>
        <end position="214"/>
    </location>
</feature>